<gene>
    <name evidence="1" type="ORF">M431DRAFT_266094</name>
</gene>
<keyword evidence="2" id="KW-1185">Reference proteome</keyword>
<dbReference type="RefSeq" id="XP_024769420.1">
    <property type="nucleotide sequence ID" value="XM_024913907.1"/>
</dbReference>
<dbReference type="Proteomes" id="UP000241690">
    <property type="component" value="Unassembled WGS sequence"/>
</dbReference>
<name>A0A2T3ZYD0_TRIHA</name>
<accession>A0A2T3ZYD0</accession>
<reference evidence="1 2" key="1">
    <citation type="submission" date="2016-07" db="EMBL/GenBank/DDBJ databases">
        <title>Multiple horizontal gene transfer events from other fungi enriched the ability of initially mycotrophic Trichoderma (Ascomycota) to feed on dead plant biomass.</title>
        <authorList>
            <consortium name="DOE Joint Genome Institute"/>
            <person name="Aerts A."/>
            <person name="Atanasova L."/>
            <person name="Chenthamara K."/>
            <person name="Zhang J."/>
            <person name="Grujic M."/>
            <person name="Henrissat B."/>
            <person name="Kuo A."/>
            <person name="Salamov A."/>
            <person name="Lipzen A."/>
            <person name="Labutti K."/>
            <person name="Barry K."/>
            <person name="Miao Y."/>
            <person name="Rahimi M.J."/>
            <person name="Shen Q."/>
            <person name="Grigoriev I.V."/>
            <person name="Kubicek C.P."/>
            <person name="Druzhinina I.S."/>
        </authorList>
    </citation>
    <scope>NUCLEOTIDE SEQUENCE [LARGE SCALE GENOMIC DNA]</scope>
    <source>
        <strain evidence="1 2">CBS 226.95</strain>
    </source>
</reference>
<sequence length="149" mass="16524">MRWSKRPFANLVPTFNPIQVQQLLHMLALALRILSFSRLHQTIGANRETCNFLEGSAAGPYQVPSRALAAAKSIGGGAAWAETRPLFQGPLPLTPAPGFGQPLHGHSGSSLISFNDIGYWYWFDTKWRGEEEAIRAQPERGPSWLRNPT</sequence>
<dbReference type="GeneID" id="36622471"/>
<dbReference type="EMBL" id="KZ679690">
    <property type="protein sequence ID" value="PTB49743.1"/>
    <property type="molecule type" value="Genomic_DNA"/>
</dbReference>
<evidence type="ECO:0000313" key="2">
    <source>
        <dbReference type="Proteomes" id="UP000241690"/>
    </source>
</evidence>
<proteinExistence type="predicted"/>
<dbReference type="AlphaFoldDB" id="A0A2T3ZYD0"/>
<organism evidence="1 2">
    <name type="scientific">Trichoderma harzianum CBS 226.95</name>
    <dbReference type="NCBI Taxonomy" id="983964"/>
    <lineage>
        <taxon>Eukaryota</taxon>
        <taxon>Fungi</taxon>
        <taxon>Dikarya</taxon>
        <taxon>Ascomycota</taxon>
        <taxon>Pezizomycotina</taxon>
        <taxon>Sordariomycetes</taxon>
        <taxon>Hypocreomycetidae</taxon>
        <taxon>Hypocreales</taxon>
        <taxon>Hypocreaceae</taxon>
        <taxon>Trichoderma</taxon>
    </lineage>
</organism>
<protein>
    <submittedName>
        <fullName evidence="1">Uncharacterized protein</fullName>
    </submittedName>
</protein>
<evidence type="ECO:0000313" key="1">
    <source>
        <dbReference type="EMBL" id="PTB49743.1"/>
    </source>
</evidence>